<organism evidence="1 2">
    <name type="scientific">Lasiodiplodia theobromae</name>
    <dbReference type="NCBI Taxonomy" id="45133"/>
    <lineage>
        <taxon>Eukaryota</taxon>
        <taxon>Fungi</taxon>
        <taxon>Dikarya</taxon>
        <taxon>Ascomycota</taxon>
        <taxon>Pezizomycotina</taxon>
        <taxon>Dothideomycetes</taxon>
        <taxon>Dothideomycetes incertae sedis</taxon>
        <taxon>Botryosphaeriales</taxon>
        <taxon>Botryosphaeriaceae</taxon>
        <taxon>Lasiodiplodia</taxon>
    </lineage>
</organism>
<gene>
    <name evidence="1" type="ORF">DBV05_g4122</name>
</gene>
<sequence>MSASYYACSSNTPNLTLYFLDSSSRLRQLHTANPDDSDWTTGPLDSITNVPDATHLASYSCQHPSYPDYSDIWYQDSNGYYQIIDAFGRSKTKVDSTLGSSRDVTVLKPPQNSSLAFVPHYIYDYNQTTKDPWLSVFFVNDDVLWEYHYKNNQMTFSKHFDKPNDPSLPPSANIAGFSWGYNQDLPNVGGMQVLYTMPDDDTGGISMCKLNKISDEGTWQYTNAKFTNNPFKGVARYSSVAATEAGRVYAVVDDAGKVELREWEYVQDEDTYRSLGTVNTEVSQG</sequence>
<dbReference type="AlphaFoldDB" id="A0A5N5DK44"/>
<evidence type="ECO:0000313" key="2">
    <source>
        <dbReference type="Proteomes" id="UP000325902"/>
    </source>
</evidence>
<proteinExistence type="predicted"/>
<keyword evidence="2" id="KW-1185">Reference proteome</keyword>
<dbReference type="Proteomes" id="UP000325902">
    <property type="component" value="Unassembled WGS sequence"/>
</dbReference>
<comment type="caution">
    <text evidence="1">The sequence shown here is derived from an EMBL/GenBank/DDBJ whole genome shotgun (WGS) entry which is preliminary data.</text>
</comment>
<reference evidence="1 2" key="1">
    <citation type="journal article" date="2019" name="Sci. Rep.">
        <title>A multi-omics analysis of the grapevine pathogen Lasiodiplodia theobromae reveals that temperature affects the expression of virulence- and pathogenicity-related genes.</title>
        <authorList>
            <person name="Felix C."/>
            <person name="Meneses R."/>
            <person name="Goncalves M.F.M."/>
            <person name="Tilleman L."/>
            <person name="Duarte A.S."/>
            <person name="Jorrin-Novo J.V."/>
            <person name="Van de Peer Y."/>
            <person name="Deforce D."/>
            <person name="Van Nieuwerburgh F."/>
            <person name="Esteves A.C."/>
            <person name="Alves A."/>
        </authorList>
    </citation>
    <scope>NUCLEOTIDE SEQUENCE [LARGE SCALE GENOMIC DNA]</scope>
    <source>
        <strain evidence="1 2">LA-SOL3</strain>
    </source>
</reference>
<evidence type="ECO:0008006" key="3">
    <source>
        <dbReference type="Google" id="ProtNLM"/>
    </source>
</evidence>
<dbReference type="Gene3D" id="2.120.10.70">
    <property type="entry name" value="Fucose-specific lectin"/>
    <property type="match status" value="1"/>
</dbReference>
<evidence type="ECO:0000313" key="1">
    <source>
        <dbReference type="EMBL" id="KAB2577262.1"/>
    </source>
</evidence>
<dbReference type="EMBL" id="VCHE01000018">
    <property type="protein sequence ID" value="KAB2577262.1"/>
    <property type="molecule type" value="Genomic_DNA"/>
</dbReference>
<name>A0A5N5DK44_9PEZI</name>
<protein>
    <recommendedName>
        <fullName evidence="3">Fucose-specific lectin</fullName>
    </recommendedName>
</protein>
<accession>A0A5N5DK44</accession>
<dbReference type="OrthoDB" id="5205900at2759"/>